<dbReference type="EMBL" id="JAQOWY010000002">
    <property type="protein sequence ID" value="KAK1857199.1"/>
    <property type="molecule type" value="Genomic_DNA"/>
</dbReference>
<evidence type="ECO:0000256" key="1">
    <source>
        <dbReference type="SAM" id="MobiDB-lite"/>
    </source>
</evidence>
<accession>A0AAD9B1T8</accession>
<comment type="caution">
    <text evidence="2">The sequence shown here is derived from an EMBL/GenBank/DDBJ whole genome shotgun (WGS) entry which is preliminary data.</text>
</comment>
<gene>
    <name evidence="2" type="ORF">CCHR01_00273</name>
</gene>
<proteinExistence type="predicted"/>
<dbReference type="AlphaFoldDB" id="A0AAD9B1T8"/>
<feature type="compositionally biased region" description="Basic and acidic residues" evidence="1">
    <location>
        <begin position="117"/>
        <end position="132"/>
    </location>
</feature>
<feature type="region of interest" description="Disordered" evidence="1">
    <location>
        <begin position="78"/>
        <end position="177"/>
    </location>
</feature>
<feature type="compositionally biased region" description="Low complexity" evidence="1">
    <location>
        <begin position="79"/>
        <end position="90"/>
    </location>
</feature>
<organism evidence="2 3">
    <name type="scientific">Colletotrichum chrysophilum</name>
    <dbReference type="NCBI Taxonomy" id="1836956"/>
    <lineage>
        <taxon>Eukaryota</taxon>
        <taxon>Fungi</taxon>
        <taxon>Dikarya</taxon>
        <taxon>Ascomycota</taxon>
        <taxon>Pezizomycotina</taxon>
        <taxon>Sordariomycetes</taxon>
        <taxon>Hypocreomycetidae</taxon>
        <taxon>Glomerellales</taxon>
        <taxon>Glomerellaceae</taxon>
        <taxon>Colletotrichum</taxon>
        <taxon>Colletotrichum gloeosporioides species complex</taxon>
    </lineage>
</organism>
<evidence type="ECO:0000313" key="2">
    <source>
        <dbReference type="EMBL" id="KAK1857199.1"/>
    </source>
</evidence>
<keyword evidence="3" id="KW-1185">Reference proteome</keyword>
<reference evidence="2" key="1">
    <citation type="submission" date="2023-01" db="EMBL/GenBank/DDBJ databases">
        <title>Colletotrichum chrysophilum M932 genome sequence.</title>
        <authorList>
            <person name="Baroncelli R."/>
        </authorList>
    </citation>
    <scope>NUCLEOTIDE SEQUENCE</scope>
    <source>
        <strain evidence="2">M932</strain>
    </source>
</reference>
<protein>
    <submittedName>
        <fullName evidence="2">Uncharacterized protein</fullName>
    </submittedName>
</protein>
<name>A0AAD9B1T8_9PEZI</name>
<sequence>MQPLVRQTRVVEPLNLPACRFEVDGGGERLEDDTVGGRSAGDLNEDIQGCSRAVSLHEQGSGAHHPDTTKPARIVRPASSRSEVVLSGSSQTLMSERILSDGPPTCRRGRSAASSRTRAEESIPGRENETRWQSKPSPDAAHRRAAAAPNPALWWRKRPGDGTRSQRTRQAQDKHTVTVPPTWVVGEPHRWRHCTLRP</sequence>
<dbReference type="Proteomes" id="UP001243330">
    <property type="component" value="Unassembled WGS sequence"/>
</dbReference>
<evidence type="ECO:0000313" key="3">
    <source>
        <dbReference type="Proteomes" id="UP001243330"/>
    </source>
</evidence>